<dbReference type="EMBL" id="BMNA01000002">
    <property type="protein sequence ID" value="GGL91779.1"/>
    <property type="molecule type" value="Genomic_DNA"/>
</dbReference>
<sequence length="150" mass="14852">MTSMSVWARTAVVAAAGSTALILGAGVSSAATPGAQDVRPSAATAVAAPVAVPAAASTTPSARGTAAQSPTMPIAPFRNALFVATCPNGLVPVHDSITAVGEDIHIDEVDYPGDSISIVGSTAYVHLTDIGIHTHHASFFTGCTAAPSTD</sequence>
<proteinExistence type="predicted"/>
<evidence type="ECO:0000313" key="2">
    <source>
        <dbReference type="EMBL" id="GGL91779.1"/>
    </source>
</evidence>
<comment type="caution">
    <text evidence="2">The sequence shown here is derived from an EMBL/GenBank/DDBJ whole genome shotgun (WGS) entry which is preliminary data.</text>
</comment>
<keyword evidence="1" id="KW-0732">Signal</keyword>
<reference evidence="2" key="1">
    <citation type="journal article" date="2014" name="Int. J. Syst. Evol. Microbiol.">
        <title>Complete genome sequence of Corynebacterium casei LMG S-19264T (=DSM 44701T), isolated from a smear-ripened cheese.</title>
        <authorList>
            <consortium name="US DOE Joint Genome Institute (JGI-PGF)"/>
            <person name="Walter F."/>
            <person name="Albersmeier A."/>
            <person name="Kalinowski J."/>
            <person name="Ruckert C."/>
        </authorList>
    </citation>
    <scope>NUCLEOTIDE SEQUENCE</scope>
    <source>
        <strain evidence="2">CGMCC 4.7308</strain>
    </source>
</reference>
<feature type="chain" id="PRO_5037041750" evidence="1">
    <location>
        <begin position="31"/>
        <end position="150"/>
    </location>
</feature>
<dbReference type="RefSeq" id="WP_188940364.1">
    <property type="nucleotide sequence ID" value="NZ_BMNA01000002.1"/>
</dbReference>
<feature type="signal peptide" evidence="1">
    <location>
        <begin position="1"/>
        <end position="30"/>
    </location>
</feature>
<evidence type="ECO:0000313" key="3">
    <source>
        <dbReference type="Proteomes" id="UP000655208"/>
    </source>
</evidence>
<gene>
    <name evidence="2" type="ORF">GCM10011594_09470</name>
</gene>
<evidence type="ECO:0000256" key="1">
    <source>
        <dbReference type="SAM" id="SignalP"/>
    </source>
</evidence>
<organism evidence="2 3">
    <name type="scientific">Nakamurella endophytica</name>
    <dbReference type="NCBI Taxonomy" id="1748367"/>
    <lineage>
        <taxon>Bacteria</taxon>
        <taxon>Bacillati</taxon>
        <taxon>Actinomycetota</taxon>
        <taxon>Actinomycetes</taxon>
        <taxon>Nakamurellales</taxon>
        <taxon>Nakamurellaceae</taxon>
        <taxon>Nakamurella</taxon>
    </lineage>
</organism>
<name>A0A917SQG5_9ACTN</name>
<reference evidence="2" key="2">
    <citation type="submission" date="2020-09" db="EMBL/GenBank/DDBJ databases">
        <authorList>
            <person name="Sun Q."/>
            <person name="Zhou Y."/>
        </authorList>
    </citation>
    <scope>NUCLEOTIDE SEQUENCE</scope>
    <source>
        <strain evidence="2">CGMCC 4.7308</strain>
    </source>
</reference>
<keyword evidence="3" id="KW-1185">Reference proteome</keyword>
<accession>A0A917SQG5</accession>
<dbReference type="AlphaFoldDB" id="A0A917SQG5"/>
<dbReference type="Proteomes" id="UP000655208">
    <property type="component" value="Unassembled WGS sequence"/>
</dbReference>
<protein>
    <submittedName>
        <fullName evidence="2">Uncharacterized protein</fullName>
    </submittedName>
</protein>